<feature type="transmembrane region" description="Helical" evidence="6">
    <location>
        <begin position="514"/>
        <end position="533"/>
    </location>
</feature>
<dbReference type="AlphaFoldDB" id="A0A813PLI4"/>
<dbReference type="PANTHER" id="PTHR10283">
    <property type="entry name" value="SOLUTE CARRIER FAMILY 13 MEMBER"/>
    <property type="match status" value="1"/>
</dbReference>
<evidence type="ECO:0000256" key="6">
    <source>
        <dbReference type="SAM" id="Phobius"/>
    </source>
</evidence>
<name>A0A813PLI4_ADIRI</name>
<accession>A0A813PLI4</accession>
<comment type="subcellular location">
    <subcellularLocation>
        <location evidence="1">Membrane</location>
        <topology evidence="1">Multi-pass membrane protein</topology>
    </subcellularLocation>
</comment>
<sequence length="604" mass="67216">MKNPTLLWIKQRWRLLSVLLIPLIFLPLPIILQSPQARCGYIVLILISFWVFEVIPLPVTSLLPLFLFPMAGVLEPKVVAASYFDNTIALFFGSLSFAYAVESVNLHRRVALFVLSIVGTSVKWTMAGLMGVTAFLSMWINNSAATSIMLPVALAISDELERHAKNFLDKTQAIKEATSAVNDVLELTETEVPDGRITKEVILGAFQIEEPKTEVVVEVKQRFSLSHRRQSHVKVVQPLQKRYEKVRKGFLLATAYSATIGGLGSLVGTAPNVLVKSFVDARYKNTDFRVQFLDFLLYALPVSAIMLIFCWLWLQIYYNRREFFQCKKDAETQEIQADLKAMLVKKYKELGHPNWSEYCVASIFVLTVVLWITRDFGGTPGWDVLFRDKHISDSTVAVFCGVLPLIMPNSNPFKSDWKYEPIVSWNVLVKNISWDAIFLLGAGISIASAFEMSGLSKTVANALKFLAHVPKAVVVLLVIIISALFTEVTSNLSTASIFLPVLDSVARSSGIHPAYLILPCTLAVSLAFMLPIATPPNAIVFSSGALRIIDMIKTGIVMNIIGFLVIFLAAMTWMPKIYNLSDEATEIFFQVNATTVASTMRIIG</sequence>
<feature type="transmembrane region" description="Helical" evidence="6">
    <location>
        <begin position="12"/>
        <end position="32"/>
    </location>
</feature>
<feature type="transmembrane region" description="Helical" evidence="6">
    <location>
        <begin position="250"/>
        <end position="275"/>
    </location>
</feature>
<dbReference type="PANTHER" id="PTHR10283:SF82">
    <property type="entry name" value="SOLUTE CARRIER FAMILY 13 MEMBER 2"/>
    <property type="match status" value="1"/>
</dbReference>
<feature type="transmembrane region" description="Helical" evidence="6">
    <location>
        <begin position="110"/>
        <end position="132"/>
    </location>
</feature>
<feature type="transmembrane region" description="Helical" evidence="6">
    <location>
        <begin position="138"/>
        <end position="156"/>
    </location>
</feature>
<reference evidence="7" key="1">
    <citation type="submission" date="2021-02" db="EMBL/GenBank/DDBJ databases">
        <authorList>
            <person name="Nowell W R."/>
        </authorList>
    </citation>
    <scope>NUCLEOTIDE SEQUENCE</scope>
</reference>
<evidence type="ECO:0000313" key="7">
    <source>
        <dbReference type="EMBL" id="CAF0755169.1"/>
    </source>
</evidence>
<keyword evidence="3 6" id="KW-0812">Transmembrane</keyword>
<evidence type="ECO:0000256" key="4">
    <source>
        <dbReference type="ARBA" id="ARBA00022989"/>
    </source>
</evidence>
<dbReference type="OrthoDB" id="6493944at2759"/>
<dbReference type="GO" id="GO:0015556">
    <property type="term" value="F:C4-dicarboxylate transmembrane transporter activity"/>
    <property type="evidence" value="ECO:0007669"/>
    <property type="project" value="UniProtKB-ARBA"/>
</dbReference>
<evidence type="ECO:0000256" key="5">
    <source>
        <dbReference type="ARBA" id="ARBA00023136"/>
    </source>
</evidence>
<protein>
    <submittedName>
        <fullName evidence="7">Uncharacterized protein</fullName>
    </submittedName>
</protein>
<feature type="transmembrane region" description="Helical" evidence="6">
    <location>
        <begin position="295"/>
        <end position="318"/>
    </location>
</feature>
<dbReference type="GO" id="GO:0005886">
    <property type="term" value="C:plasma membrane"/>
    <property type="evidence" value="ECO:0007669"/>
    <property type="project" value="TreeGrafter"/>
</dbReference>
<evidence type="ECO:0000256" key="3">
    <source>
        <dbReference type="ARBA" id="ARBA00022692"/>
    </source>
</evidence>
<keyword evidence="4 6" id="KW-1133">Transmembrane helix</keyword>
<dbReference type="CDD" id="cd01115">
    <property type="entry name" value="SLC13_permease"/>
    <property type="match status" value="1"/>
</dbReference>
<evidence type="ECO:0000256" key="2">
    <source>
        <dbReference type="ARBA" id="ARBA00006772"/>
    </source>
</evidence>
<feature type="transmembrane region" description="Helical" evidence="6">
    <location>
        <begin position="39"/>
        <end position="59"/>
    </location>
</feature>
<evidence type="ECO:0000313" key="8">
    <source>
        <dbReference type="Proteomes" id="UP000663852"/>
    </source>
</evidence>
<dbReference type="GO" id="GO:0005310">
    <property type="term" value="F:dicarboxylic acid transmembrane transporter activity"/>
    <property type="evidence" value="ECO:0007669"/>
    <property type="project" value="UniProtKB-ARBA"/>
</dbReference>
<keyword evidence="5 6" id="KW-0472">Membrane</keyword>
<feature type="transmembrane region" description="Helical" evidence="6">
    <location>
        <begin position="554"/>
        <end position="574"/>
    </location>
</feature>
<comment type="similarity">
    <text evidence="2">Belongs to the SLC13A/DASS transporter (TC 2.A.47) family. NADC subfamily.</text>
</comment>
<feature type="transmembrane region" description="Helical" evidence="6">
    <location>
        <begin position="355"/>
        <end position="373"/>
    </location>
</feature>
<organism evidence="7 8">
    <name type="scientific">Adineta ricciae</name>
    <name type="common">Rotifer</name>
    <dbReference type="NCBI Taxonomy" id="249248"/>
    <lineage>
        <taxon>Eukaryota</taxon>
        <taxon>Metazoa</taxon>
        <taxon>Spiralia</taxon>
        <taxon>Gnathifera</taxon>
        <taxon>Rotifera</taxon>
        <taxon>Eurotatoria</taxon>
        <taxon>Bdelloidea</taxon>
        <taxon>Adinetida</taxon>
        <taxon>Adinetidae</taxon>
        <taxon>Adineta</taxon>
    </lineage>
</organism>
<proteinExistence type="inferred from homology"/>
<dbReference type="InterPro" id="IPR001898">
    <property type="entry name" value="SLC13A/DASS"/>
</dbReference>
<dbReference type="Pfam" id="PF00939">
    <property type="entry name" value="Na_sulph_symp"/>
    <property type="match status" value="1"/>
</dbReference>
<dbReference type="EMBL" id="CAJNOJ010000006">
    <property type="protein sequence ID" value="CAF0755169.1"/>
    <property type="molecule type" value="Genomic_DNA"/>
</dbReference>
<gene>
    <name evidence="7" type="ORF">EDS130_LOCUS2505</name>
</gene>
<evidence type="ECO:0000256" key="1">
    <source>
        <dbReference type="ARBA" id="ARBA00004141"/>
    </source>
</evidence>
<dbReference type="Proteomes" id="UP000663852">
    <property type="component" value="Unassembled WGS sequence"/>
</dbReference>
<comment type="caution">
    <text evidence="7">The sequence shown here is derived from an EMBL/GenBank/DDBJ whole genome shotgun (WGS) entry which is preliminary data.</text>
</comment>
<feature type="transmembrane region" description="Helical" evidence="6">
    <location>
        <begin position="432"/>
        <end position="450"/>
    </location>
</feature>
<feature type="transmembrane region" description="Helical" evidence="6">
    <location>
        <begin position="79"/>
        <end position="101"/>
    </location>
</feature>